<dbReference type="GO" id="GO:0009409">
    <property type="term" value="P:response to cold"/>
    <property type="evidence" value="ECO:0007669"/>
    <property type="project" value="TreeGrafter"/>
</dbReference>
<feature type="region of interest" description="Disordered" evidence="7">
    <location>
        <begin position="362"/>
        <end position="484"/>
    </location>
</feature>
<protein>
    <recommendedName>
        <fullName evidence="1">RNA helicase</fullName>
        <ecNumber evidence="1">3.6.4.13</ecNumber>
    </recommendedName>
</protein>
<dbReference type="PANTHER" id="PTHR47963">
    <property type="entry name" value="DEAD-BOX ATP-DEPENDENT RNA HELICASE 47, MITOCHONDRIAL"/>
    <property type="match status" value="1"/>
</dbReference>
<dbReference type="Pfam" id="PF00270">
    <property type="entry name" value="DEAD"/>
    <property type="match status" value="1"/>
</dbReference>
<evidence type="ECO:0000256" key="1">
    <source>
        <dbReference type="ARBA" id="ARBA00012552"/>
    </source>
</evidence>
<keyword evidence="4 11" id="KW-0347">Helicase</keyword>
<feature type="compositionally biased region" description="Gly residues" evidence="7">
    <location>
        <begin position="442"/>
        <end position="459"/>
    </location>
</feature>
<dbReference type="AlphaFoldDB" id="A0A4R6U8E4"/>
<dbReference type="OrthoDB" id="9805696at2"/>
<feature type="compositionally biased region" description="Basic residues" evidence="7">
    <location>
        <begin position="471"/>
        <end position="484"/>
    </location>
</feature>
<dbReference type="GO" id="GO:0005840">
    <property type="term" value="C:ribosome"/>
    <property type="evidence" value="ECO:0007669"/>
    <property type="project" value="TreeGrafter"/>
</dbReference>
<reference evidence="11 12" key="1">
    <citation type="submission" date="2019-03" db="EMBL/GenBank/DDBJ databases">
        <title>Genomic Encyclopedia of Type Strains, Phase IV (KMG-IV): sequencing the most valuable type-strain genomes for metagenomic binning, comparative biology and taxonomic classification.</title>
        <authorList>
            <person name="Goeker M."/>
        </authorList>
    </citation>
    <scope>NUCLEOTIDE SEQUENCE [LARGE SCALE GENOMIC DNA]</scope>
    <source>
        <strain evidence="11 12">DSM 28697</strain>
    </source>
</reference>
<proteinExistence type="predicted"/>
<dbReference type="GO" id="GO:0005524">
    <property type="term" value="F:ATP binding"/>
    <property type="evidence" value="ECO:0007669"/>
    <property type="project" value="UniProtKB-KW"/>
</dbReference>
<dbReference type="Proteomes" id="UP000295632">
    <property type="component" value="Unassembled WGS sequence"/>
</dbReference>
<evidence type="ECO:0000256" key="5">
    <source>
        <dbReference type="ARBA" id="ARBA00022840"/>
    </source>
</evidence>
<feature type="domain" description="Helicase C-terminal" evidence="9">
    <location>
        <begin position="234"/>
        <end position="375"/>
    </location>
</feature>
<keyword evidence="3" id="KW-0378">Hydrolase</keyword>
<keyword evidence="5" id="KW-0067">ATP-binding</keyword>
<dbReference type="EMBL" id="SNYJ01000001">
    <property type="protein sequence ID" value="TDQ42828.1"/>
    <property type="molecule type" value="Genomic_DNA"/>
</dbReference>
<dbReference type="GO" id="GO:0003724">
    <property type="term" value="F:RNA helicase activity"/>
    <property type="evidence" value="ECO:0007669"/>
    <property type="project" value="UniProtKB-EC"/>
</dbReference>
<dbReference type="InterPro" id="IPR014014">
    <property type="entry name" value="RNA_helicase_DEAD_Q_motif"/>
</dbReference>
<dbReference type="GO" id="GO:0016787">
    <property type="term" value="F:hydrolase activity"/>
    <property type="evidence" value="ECO:0007669"/>
    <property type="project" value="UniProtKB-KW"/>
</dbReference>
<evidence type="ECO:0000256" key="2">
    <source>
        <dbReference type="ARBA" id="ARBA00022741"/>
    </source>
</evidence>
<feature type="compositionally biased region" description="Polar residues" evidence="7">
    <location>
        <begin position="375"/>
        <end position="392"/>
    </location>
</feature>
<dbReference type="PROSITE" id="PS51194">
    <property type="entry name" value="HELICASE_CTER"/>
    <property type="match status" value="1"/>
</dbReference>
<feature type="short sequence motif" description="Q motif" evidence="6">
    <location>
        <begin position="2"/>
        <end position="30"/>
    </location>
</feature>
<keyword evidence="2" id="KW-0547">Nucleotide-binding</keyword>
<dbReference type="GO" id="GO:0005829">
    <property type="term" value="C:cytosol"/>
    <property type="evidence" value="ECO:0007669"/>
    <property type="project" value="TreeGrafter"/>
</dbReference>
<gene>
    <name evidence="11" type="ORF">EV213_101257</name>
</gene>
<organism evidence="11 12">
    <name type="scientific">Aureibacillus halotolerans</name>
    <dbReference type="NCBI Taxonomy" id="1508390"/>
    <lineage>
        <taxon>Bacteria</taxon>
        <taxon>Bacillati</taxon>
        <taxon>Bacillota</taxon>
        <taxon>Bacilli</taxon>
        <taxon>Bacillales</taxon>
        <taxon>Bacillaceae</taxon>
        <taxon>Aureibacillus</taxon>
    </lineage>
</organism>
<dbReference type="EC" id="3.6.4.13" evidence="1"/>
<dbReference type="CDD" id="cd18787">
    <property type="entry name" value="SF2_C_DEAD"/>
    <property type="match status" value="1"/>
</dbReference>
<evidence type="ECO:0000256" key="7">
    <source>
        <dbReference type="SAM" id="MobiDB-lite"/>
    </source>
</evidence>
<dbReference type="SMART" id="SM00490">
    <property type="entry name" value="HELICc"/>
    <property type="match status" value="1"/>
</dbReference>
<feature type="domain" description="Helicase ATP-binding" evidence="8">
    <location>
        <begin position="33"/>
        <end position="203"/>
    </location>
</feature>
<sequence length="484" mass="53279">MYTFYEYSLNQQLIDALDEQRIKHPTDIQHKSIPHLLQGKDVIAQAQTGTGKTLAYTLPIIQQLDESSQAVQALIVAPTRELALQITEEIKALTSHLDADVLALYGGQQVDQQLKRLEGNTPIVVGTPGRLIDHLNRGTIRLGSLRHLVIDEADQMFEIGFLNDIEDIISRTPGNRQMVLCSATMPQPIRKLARTYMKDPVTVTSEAETVTVKEIKQIAVETTHRARKDTLVTLIHQFQPYLAIVFCRTKRRARQLNGELLEAGVLSDELHGDLSQAKRERVMKQFREAKIQVLVATDVAARGIDVEGITHVFNYDLPPDTEQYIHRIGRTGRAGASGLAVSLVTPRDADDVRRIERGIKMPLRRQTVKDGRLVTDSQTPEKQTGSKTADTGQHSKKSTHQRGKGTYAGKRDVPAKKERNDGKPGPRSGQGGVGKSKSGPRTGQGGAGKAKSFGRGGTGNSKSFGQGAPKRPNHSQSRRGGRSR</sequence>
<dbReference type="Gene3D" id="3.40.50.300">
    <property type="entry name" value="P-loop containing nucleotide triphosphate hydrolases"/>
    <property type="match status" value="2"/>
</dbReference>
<evidence type="ECO:0000256" key="6">
    <source>
        <dbReference type="PROSITE-ProRule" id="PRU00552"/>
    </source>
</evidence>
<feature type="compositionally biased region" description="Basic and acidic residues" evidence="7">
    <location>
        <begin position="409"/>
        <end position="424"/>
    </location>
</feature>
<keyword evidence="12" id="KW-1185">Reference proteome</keyword>
<dbReference type="InterPro" id="IPR011545">
    <property type="entry name" value="DEAD/DEAH_box_helicase_dom"/>
</dbReference>
<dbReference type="CDD" id="cd00268">
    <property type="entry name" value="DEADc"/>
    <property type="match status" value="1"/>
</dbReference>
<accession>A0A4R6U8E4</accession>
<evidence type="ECO:0000313" key="12">
    <source>
        <dbReference type="Proteomes" id="UP000295632"/>
    </source>
</evidence>
<dbReference type="InterPro" id="IPR050547">
    <property type="entry name" value="DEAD_box_RNA_helicases"/>
</dbReference>
<feature type="compositionally biased region" description="Basic residues" evidence="7">
    <location>
        <begin position="394"/>
        <end position="403"/>
    </location>
</feature>
<evidence type="ECO:0000256" key="4">
    <source>
        <dbReference type="ARBA" id="ARBA00022806"/>
    </source>
</evidence>
<evidence type="ECO:0000256" key="3">
    <source>
        <dbReference type="ARBA" id="ARBA00022801"/>
    </source>
</evidence>
<dbReference type="PROSITE" id="PS51195">
    <property type="entry name" value="Q_MOTIF"/>
    <property type="match status" value="1"/>
</dbReference>
<name>A0A4R6U8E4_9BACI</name>
<evidence type="ECO:0000313" key="11">
    <source>
        <dbReference type="EMBL" id="TDQ42828.1"/>
    </source>
</evidence>
<feature type="domain" description="DEAD-box RNA helicase Q" evidence="10">
    <location>
        <begin position="2"/>
        <end position="30"/>
    </location>
</feature>
<dbReference type="Pfam" id="PF00271">
    <property type="entry name" value="Helicase_C"/>
    <property type="match status" value="1"/>
</dbReference>
<dbReference type="InterPro" id="IPR044742">
    <property type="entry name" value="DEAD/DEAH_RhlB"/>
</dbReference>
<dbReference type="GO" id="GO:0033592">
    <property type="term" value="F:RNA strand annealing activity"/>
    <property type="evidence" value="ECO:0007669"/>
    <property type="project" value="TreeGrafter"/>
</dbReference>
<dbReference type="PROSITE" id="PS51192">
    <property type="entry name" value="HELICASE_ATP_BIND_1"/>
    <property type="match status" value="1"/>
</dbReference>
<dbReference type="SUPFAM" id="SSF52540">
    <property type="entry name" value="P-loop containing nucleoside triphosphate hydrolases"/>
    <property type="match status" value="1"/>
</dbReference>
<dbReference type="RefSeq" id="WP_133578657.1">
    <property type="nucleotide sequence ID" value="NZ_SNYJ01000001.1"/>
</dbReference>
<evidence type="ECO:0000259" key="10">
    <source>
        <dbReference type="PROSITE" id="PS51195"/>
    </source>
</evidence>
<dbReference type="SMART" id="SM00487">
    <property type="entry name" value="DEXDc"/>
    <property type="match status" value="1"/>
</dbReference>
<dbReference type="InterPro" id="IPR027417">
    <property type="entry name" value="P-loop_NTPase"/>
</dbReference>
<dbReference type="InterPro" id="IPR001650">
    <property type="entry name" value="Helicase_C-like"/>
</dbReference>
<evidence type="ECO:0000259" key="8">
    <source>
        <dbReference type="PROSITE" id="PS51192"/>
    </source>
</evidence>
<dbReference type="PANTHER" id="PTHR47963:SF8">
    <property type="entry name" value="ATP-DEPENDENT RNA HELICASE DEAD"/>
    <property type="match status" value="1"/>
</dbReference>
<dbReference type="InterPro" id="IPR014001">
    <property type="entry name" value="Helicase_ATP-bd"/>
</dbReference>
<evidence type="ECO:0000259" key="9">
    <source>
        <dbReference type="PROSITE" id="PS51194"/>
    </source>
</evidence>
<comment type="caution">
    <text evidence="11">The sequence shown here is derived from an EMBL/GenBank/DDBJ whole genome shotgun (WGS) entry which is preliminary data.</text>
</comment>